<keyword evidence="2" id="KW-1185">Reference proteome</keyword>
<gene>
    <name evidence="1" type="ORF">N1032_24955</name>
</gene>
<protein>
    <submittedName>
        <fullName evidence="1">Uncharacterized protein</fullName>
    </submittedName>
</protein>
<proteinExistence type="predicted"/>
<dbReference type="RefSeq" id="WP_259543245.1">
    <property type="nucleotide sequence ID" value="NZ_JANLCJ010000319.1"/>
</dbReference>
<sequence length="64" mass="7382">MELIKSLTWYDIYFVKYVQEYWIVNRSVDAKEGVGDNLSMALAKAEALDESLSKFIAQGKYENV</sequence>
<name>A0ABT2HAK1_9MICO</name>
<dbReference type="Proteomes" id="UP001165586">
    <property type="component" value="Unassembled WGS sequence"/>
</dbReference>
<reference evidence="1" key="1">
    <citation type="submission" date="2022-08" db="EMBL/GenBank/DDBJ databases">
        <authorList>
            <person name="Deng Y."/>
            <person name="Han X.-F."/>
            <person name="Zhang Y.-Q."/>
        </authorList>
    </citation>
    <scope>NUCLEOTIDE SEQUENCE</scope>
    <source>
        <strain evidence="1">CPCC 203386</strain>
    </source>
</reference>
<dbReference type="EMBL" id="JANLCJ010000319">
    <property type="protein sequence ID" value="MCS5736980.1"/>
    <property type="molecule type" value="Genomic_DNA"/>
</dbReference>
<evidence type="ECO:0000313" key="2">
    <source>
        <dbReference type="Proteomes" id="UP001165586"/>
    </source>
</evidence>
<comment type="caution">
    <text evidence="1">The sequence shown here is derived from an EMBL/GenBank/DDBJ whole genome shotgun (WGS) entry which is preliminary data.</text>
</comment>
<accession>A0ABT2HAK1</accession>
<organism evidence="1 2">
    <name type="scientific">Herbiconiux daphne</name>
    <dbReference type="NCBI Taxonomy" id="2970914"/>
    <lineage>
        <taxon>Bacteria</taxon>
        <taxon>Bacillati</taxon>
        <taxon>Actinomycetota</taxon>
        <taxon>Actinomycetes</taxon>
        <taxon>Micrococcales</taxon>
        <taxon>Microbacteriaceae</taxon>
        <taxon>Herbiconiux</taxon>
    </lineage>
</organism>
<evidence type="ECO:0000313" key="1">
    <source>
        <dbReference type="EMBL" id="MCS5736980.1"/>
    </source>
</evidence>